<gene>
    <name evidence="3" type="ORF">ZBT109_2188</name>
</gene>
<dbReference type="NCBIfam" id="TIGR03363">
    <property type="entry name" value="VI_chp_8"/>
    <property type="match status" value="1"/>
</dbReference>
<dbReference type="PANTHER" id="PTHR37951">
    <property type="entry name" value="CYTOPLASMIC PROTEIN-RELATED"/>
    <property type="match status" value="1"/>
</dbReference>
<evidence type="ECO:0000259" key="2">
    <source>
        <dbReference type="Pfam" id="PF06812"/>
    </source>
</evidence>
<accession>A0A348HH21</accession>
<feature type="domain" description="ImpA N-terminal" evidence="2">
    <location>
        <begin position="17"/>
        <end position="133"/>
    </location>
</feature>
<evidence type="ECO:0000313" key="4">
    <source>
        <dbReference type="Proteomes" id="UP000267342"/>
    </source>
</evidence>
<evidence type="ECO:0000313" key="3">
    <source>
        <dbReference type="EMBL" id="BBG30923.1"/>
    </source>
</evidence>
<dbReference type="RefSeq" id="WP_027705851.1">
    <property type="nucleotide sequence ID" value="NZ_AP018933.1"/>
</dbReference>
<feature type="compositionally biased region" description="Acidic residues" evidence="1">
    <location>
        <begin position="257"/>
        <end position="268"/>
    </location>
</feature>
<protein>
    <submittedName>
        <fullName evidence="3">Uncharacterized protein conserved in bacteria</fullName>
    </submittedName>
</protein>
<evidence type="ECO:0000256" key="1">
    <source>
        <dbReference type="SAM" id="MobiDB-lite"/>
    </source>
</evidence>
<dbReference type="Pfam" id="PF06812">
    <property type="entry name" value="ImpA_N"/>
    <property type="match status" value="1"/>
</dbReference>
<dbReference type="InterPro" id="IPR010657">
    <property type="entry name" value="ImpA_N"/>
</dbReference>
<dbReference type="KEGG" id="zpl:ZBT109_2188"/>
<sequence>MQEHKELALDALLAPIGDSGCGEDLGFSLLFDEIKEARRADPDYLSQGDWATELKLANWPQVIELTSEALCSQSKDLMLASWLCEALAHRDHFEGLAFGLHLMAKISSQYWETMFPEMEDGPEERLSRFSWLDSTLTQVVNELPLTQEHEYGLLHYQESRWVENLALQNPDAMEQALQDGKINAEIFQRAVVLSSTEFLRARHASVKVSLDQLALLTETLDQLLGDDAPVFRELREHLEQCVQLVERLLTDRGETLAPEEDVVSEDADVSASADSSDKASTVGGTAGAHAALRTTPRTREEAFELLNGVAQFFKQTEPHSPVPYLVERAIRWGRMPLEEWLRDVIHEDQVVDNIRETLGTQRRGESSEY</sequence>
<dbReference type="OrthoDB" id="9771118at2"/>
<dbReference type="Proteomes" id="UP000267342">
    <property type="component" value="Chromosome"/>
</dbReference>
<dbReference type="AlphaFoldDB" id="A0A348HH21"/>
<dbReference type="EMBL" id="AP018933">
    <property type="protein sequence ID" value="BBG30923.1"/>
    <property type="molecule type" value="Genomic_DNA"/>
</dbReference>
<reference evidence="3 4" key="1">
    <citation type="submission" date="2018-09" db="EMBL/GenBank/DDBJ databases">
        <title>Zymobacter palmae IAM14233 (=T109) whole genome analysis.</title>
        <authorList>
            <person name="Yanase H."/>
        </authorList>
    </citation>
    <scope>NUCLEOTIDE SEQUENCE [LARGE SCALE GENOMIC DNA]</scope>
    <source>
        <strain evidence="3 4">IAM14233</strain>
    </source>
</reference>
<feature type="region of interest" description="Disordered" evidence="1">
    <location>
        <begin position="256"/>
        <end position="290"/>
    </location>
</feature>
<organism evidence="3 4">
    <name type="scientific">Zymobacter palmae</name>
    <dbReference type="NCBI Taxonomy" id="33074"/>
    <lineage>
        <taxon>Bacteria</taxon>
        <taxon>Pseudomonadati</taxon>
        <taxon>Pseudomonadota</taxon>
        <taxon>Gammaproteobacteria</taxon>
        <taxon>Oceanospirillales</taxon>
        <taxon>Halomonadaceae</taxon>
        <taxon>Zymobacter group</taxon>
        <taxon>Zymobacter</taxon>
    </lineage>
</organism>
<name>A0A348HH21_9GAMM</name>
<dbReference type="PANTHER" id="PTHR37951:SF1">
    <property type="entry name" value="TYPE VI SECRETION SYSTEM COMPONENT TSSA1"/>
    <property type="match status" value="1"/>
</dbReference>
<dbReference type="STRING" id="1123510.GCA_000620025_00704"/>
<dbReference type="InterPro" id="IPR017740">
    <property type="entry name" value="TssA-like"/>
</dbReference>
<proteinExistence type="predicted"/>
<keyword evidence="4" id="KW-1185">Reference proteome</keyword>